<protein>
    <recommendedName>
        <fullName evidence="1">NmrA-like domain-containing protein</fullName>
    </recommendedName>
</protein>
<dbReference type="EMBL" id="JAYKXP010000029">
    <property type="protein sequence ID" value="KAK7043122.1"/>
    <property type="molecule type" value="Genomic_DNA"/>
</dbReference>
<feature type="domain" description="NmrA-like" evidence="1">
    <location>
        <begin position="4"/>
        <end position="81"/>
    </location>
</feature>
<dbReference type="AlphaFoldDB" id="A0AAW0CW54"/>
<reference evidence="2 3" key="1">
    <citation type="submission" date="2024-01" db="EMBL/GenBank/DDBJ databases">
        <title>A draft genome for a cacao thread blight-causing isolate of Paramarasmius palmivorus.</title>
        <authorList>
            <person name="Baruah I.K."/>
            <person name="Bukari Y."/>
            <person name="Amoako-Attah I."/>
            <person name="Meinhardt L.W."/>
            <person name="Bailey B.A."/>
            <person name="Cohen S.P."/>
        </authorList>
    </citation>
    <scope>NUCLEOTIDE SEQUENCE [LARGE SCALE GENOMIC DNA]</scope>
    <source>
        <strain evidence="2 3">GH-12</strain>
    </source>
</reference>
<dbReference type="Gene3D" id="3.40.50.720">
    <property type="entry name" value="NAD(P)-binding Rossmann-like Domain"/>
    <property type="match status" value="1"/>
</dbReference>
<dbReference type="PANTHER" id="PTHR48079">
    <property type="entry name" value="PROTEIN YEEZ"/>
    <property type="match status" value="1"/>
</dbReference>
<dbReference type="GO" id="GO:0004029">
    <property type="term" value="F:aldehyde dehydrogenase (NAD+) activity"/>
    <property type="evidence" value="ECO:0007669"/>
    <property type="project" value="TreeGrafter"/>
</dbReference>
<evidence type="ECO:0000259" key="1">
    <source>
        <dbReference type="Pfam" id="PF05368"/>
    </source>
</evidence>
<dbReference type="InterPro" id="IPR051783">
    <property type="entry name" value="NAD(P)-dependent_oxidoreduct"/>
</dbReference>
<dbReference type="Pfam" id="PF05368">
    <property type="entry name" value="NmrA"/>
    <property type="match status" value="1"/>
</dbReference>
<dbReference type="Proteomes" id="UP001383192">
    <property type="component" value="Unassembled WGS sequence"/>
</dbReference>
<dbReference type="InterPro" id="IPR036291">
    <property type="entry name" value="NAD(P)-bd_dom_sf"/>
</dbReference>
<gene>
    <name evidence="2" type="ORF">VNI00_008476</name>
</gene>
<proteinExistence type="predicted"/>
<keyword evidence="3" id="KW-1185">Reference proteome</keyword>
<name>A0AAW0CW54_9AGAR</name>
<evidence type="ECO:0000313" key="2">
    <source>
        <dbReference type="EMBL" id="KAK7043122.1"/>
    </source>
</evidence>
<dbReference type="SUPFAM" id="SSF51735">
    <property type="entry name" value="NAD(P)-binding Rossmann-fold domains"/>
    <property type="match status" value="1"/>
</dbReference>
<sequence length="346" mass="37718">MAAKKTVLITGATGYIGGSVLSHLLQRPDRDSFEFRAVIRSAEKAEKIKAFGVTPIVGSASDRELMSKVASEADIVIALADCDDLDAAEATLAGLKKRYEETGKRPIFIHTSGTGNIIDNTDGSHPSDIIYDDENAAQIGSIPTTNPLQRVHTRITAAGQEGYVFTYIIVPSSVYGTARNLLVEAGISNPSVLLASVFVPVALQRGNGFKIGKGKNIWGNIEINELVDLYSRVFDAALKDPENTPNGCEGFYFASSDEHKLIEVYNILAEVLYEQGKGSSPEPTALGEDEANRFFGGSHVVNSLSSNSRCISNRAKRLGWKSQKTRKDFLDSFRKEVEERVRRSIQ</sequence>
<accession>A0AAW0CW54</accession>
<evidence type="ECO:0000313" key="3">
    <source>
        <dbReference type="Proteomes" id="UP001383192"/>
    </source>
</evidence>
<dbReference type="GO" id="GO:0005737">
    <property type="term" value="C:cytoplasm"/>
    <property type="evidence" value="ECO:0007669"/>
    <property type="project" value="TreeGrafter"/>
</dbReference>
<dbReference type="PANTHER" id="PTHR48079:SF6">
    <property type="entry name" value="NAD(P)-BINDING DOMAIN-CONTAINING PROTEIN-RELATED"/>
    <property type="match status" value="1"/>
</dbReference>
<organism evidence="2 3">
    <name type="scientific">Paramarasmius palmivorus</name>
    <dbReference type="NCBI Taxonomy" id="297713"/>
    <lineage>
        <taxon>Eukaryota</taxon>
        <taxon>Fungi</taxon>
        <taxon>Dikarya</taxon>
        <taxon>Basidiomycota</taxon>
        <taxon>Agaricomycotina</taxon>
        <taxon>Agaricomycetes</taxon>
        <taxon>Agaricomycetidae</taxon>
        <taxon>Agaricales</taxon>
        <taxon>Marasmiineae</taxon>
        <taxon>Marasmiaceae</taxon>
        <taxon>Paramarasmius</taxon>
    </lineage>
</organism>
<comment type="caution">
    <text evidence="2">The sequence shown here is derived from an EMBL/GenBank/DDBJ whole genome shotgun (WGS) entry which is preliminary data.</text>
</comment>
<dbReference type="InterPro" id="IPR008030">
    <property type="entry name" value="NmrA-like"/>
</dbReference>